<feature type="transmembrane region" description="Helical" evidence="1">
    <location>
        <begin position="30"/>
        <end position="47"/>
    </location>
</feature>
<dbReference type="PANTHER" id="PTHR36927">
    <property type="entry name" value="BLR4337 PROTEIN"/>
    <property type="match status" value="1"/>
</dbReference>
<evidence type="ECO:0000256" key="1">
    <source>
        <dbReference type="SAM" id="Phobius"/>
    </source>
</evidence>
<organism evidence="2 3">
    <name type="scientific">Aquisphaera giovannonii</name>
    <dbReference type="NCBI Taxonomy" id="406548"/>
    <lineage>
        <taxon>Bacteria</taxon>
        <taxon>Pseudomonadati</taxon>
        <taxon>Planctomycetota</taxon>
        <taxon>Planctomycetia</taxon>
        <taxon>Isosphaerales</taxon>
        <taxon>Isosphaeraceae</taxon>
        <taxon>Aquisphaera</taxon>
    </lineage>
</organism>
<reference evidence="2 3" key="1">
    <citation type="submission" date="2019-08" db="EMBL/GenBank/DDBJ databases">
        <title>Deep-cultivation of Planctomycetes and their phenomic and genomic characterization uncovers novel biology.</title>
        <authorList>
            <person name="Wiegand S."/>
            <person name="Jogler M."/>
            <person name="Boedeker C."/>
            <person name="Pinto D."/>
            <person name="Vollmers J."/>
            <person name="Rivas-Marin E."/>
            <person name="Kohn T."/>
            <person name="Peeters S.H."/>
            <person name="Heuer A."/>
            <person name="Rast P."/>
            <person name="Oberbeckmann S."/>
            <person name="Bunk B."/>
            <person name="Jeske O."/>
            <person name="Meyerdierks A."/>
            <person name="Storesund J.E."/>
            <person name="Kallscheuer N."/>
            <person name="Luecker S."/>
            <person name="Lage O.M."/>
            <person name="Pohl T."/>
            <person name="Merkel B.J."/>
            <person name="Hornburger P."/>
            <person name="Mueller R.-W."/>
            <person name="Bruemmer F."/>
            <person name="Labrenz M."/>
            <person name="Spormann A.M."/>
            <person name="Op den Camp H."/>
            <person name="Overmann J."/>
            <person name="Amann R."/>
            <person name="Jetten M.S.M."/>
            <person name="Mascher T."/>
            <person name="Medema M.H."/>
            <person name="Devos D.P."/>
            <person name="Kaster A.-K."/>
            <person name="Ovreas L."/>
            <person name="Rohde M."/>
            <person name="Galperin M.Y."/>
            <person name="Jogler C."/>
        </authorList>
    </citation>
    <scope>NUCLEOTIDE SEQUENCE [LARGE SCALE GENOMIC DNA]</scope>
    <source>
        <strain evidence="2 3">OJF2</strain>
    </source>
</reference>
<dbReference type="KEGG" id="agv:OJF2_39200"/>
<dbReference type="RefSeq" id="WP_148595183.1">
    <property type="nucleotide sequence ID" value="NZ_CP042997.1"/>
</dbReference>
<name>A0A5B9W458_9BACT</name>
<keyword evidence="1" id="KW-0472">Membrane</keyword>
<gene>
    <name evidence="2" type="ORF">OJF2_39200</name>
</gene>
<dbReference type="OrthoDB" id="7375713at2"/>
<feature type="transmembrane region" description="Helical" evidence="1">
    <location>
        <begin position="54"/>
        <end position="73"/>
    </location>
</feature>
<dbReference type="InterPro" id="IPR050623">
    <property type="entry name" value="Glucan_succinyl_AcylTrfase"/>
</dbReference>
<protein>
    <submittedName>
        <fullName evidence="2">Glucans biosynthesis protein</fullName>
    </submittedName>
</protein>
<dbReference type="Proteomes" id="UP000324233">
    <property type="component" value="Chromosome"/>
</dbReference>
<keyword evidence="3" id="KW-1185">Reference proteome</keyword>
<dbReference type="PANTHER" id="PTHR36927:SF1">
    <property type="entry name" value="MDO-LIKE PROTEIN"/>
    <property type="match status" value="1"/>
</dbReference>
<sequence length="103" mass="11261">MTGSVSASAKRRSVESANIASMRYLSDPAYWLYLAHLPLIIAAQLAVKDWPIPAFARCLLIVTVVTAFLSWTYQTLVRYTWVGRVLNGPRARPSRAGAPAAVA</sequence>
<dbReference type="EMBL" id="CP042997">
    <property type="protein sequence ID" value="QEH35368.1"/>
    <property type="molecule type" value="Genomic_DNA"/>
</dbReference>
<dbReference type="AlphaFoldDB" id="A0A5B9W458"/>
<proteinExistence type="predicted"/>
<evidence type="ECO:0000313" key="2">
    <source>
        <dbReference type="EMBL" id="QEH35368.1"/>
    </source>
</evidence>
<evidence type="ECO:0000313" key="3">
    <source>
        <dbReference type="Proteomes" id="UP000324233"/>
    </source>
</evidence>
<keyword evidence="1" id="KW-0812">Transmembrane</keyword>
<accession>A0A5B9W458</accession>
<keyword evidence="1" id="KW-1133">Transmembrane helix</keyword>